<dbReference type="EMBL" id="JACHMH010000001">
    <property type="protein sequence ID" value="MBB4681505.1"/>
    <property type="molecule type" value="Genomic_DNA"/>
</dbReference>
<dbReference type="PANTHER" id="PTHR43976">
    <property type="entry name" value="SHORT CHAIN DEHYDROGENASE"/>
    <property type="match status" value="1"/>
</dbReference>
<dbReference type="Pfam" id="PF00106">
    <property type="entry name" value="adh_short"/>
    <property type="match status" value="1"/>
</dbReference>
<evidence type="ECO:0000313" key="5">
    <source>
        <dbReference type="Proteomes" id="UP000533598"/>
    </source>
</evidence>
<dbReference type="Proteomes" id="UP000533598">
    <property type="component" value="Unassembled WGS sequence"/>
</dbReference>
<dbReference type="PANTHER" id="PTHR43976:SF16">
    <property type="entry name" value="SHORT-CHAIN DEHYDROGENASE_REDUCTASE FAMILY PROTEIN"/>
    <property type="match status" value="1"/>
</dbReference>
<evidence type="ECO:0000313" key="4">
    <source>
        <dbReference type="EMBL" id="MBB4681505.1"/>
    </source>
</evidence>
<dbReference type="AlphaFoldDB" id="A0A7W7CHT8"/>
<keyword evidence="2" id="KW-0560">Oxidoreductase</keyword>
<dbReference type="PROSITE" id="PS00061">
    <property type="entry name" value="ADH_SHORT"/>
    <property type="match status" value="1"/>
</dbReference>
<dbReference type="InterPro" id="IPR036291">
    <property type="entry name" value="NAD(P)-bd_dom_sf"/>
</dbReference>
<reference evidence="4 5" key="1">
    <citation type="submission" date="2020-08" db="EMBL/GenBank/DDBJ databases">
        <title>Sequencing the genomes of 1000 actinobacteria strains.</title>
        <authorList>
            <person name="Klenk H.-P."/>
        </authorList>
    </citation>
    <scope>NUCLEOTIDE SEQUENCE [LARGE SCALE GENOMIC DNA]</scope>
    <source>
        <strain evidence="4 5">DSM 44230</strain>
    </source>
</reference>
<dbReference type="Gene3D" id="3.40.50.720">
    <property type="entry name" value="NAD(P)-binding Rossmann-like Domain"/>
    <property type="match status" value="1"/>
</dbReference>
<protein>
    <submittedName>
        <fullName evidence="4">NAD(P)-dependent dehydrogenase (Short-subunit alcohol dehydrogenase family)</fullName>
    </submittedName>
</protein>
<dbReference type="InterPro" id="IPR051911">
    <property type="entry name" value="SDR_oxidoreductase"/>
</dbReference>
<organism evidence="4 5">
    <name type="scientific">Crossiella cryophila</name>
    <dbReference type="NCBI Taxonomy" id="43355"/>
    <lineage>
        <taxon>Bacteria</taxon>
        <taxon>Bacillati</taxon>
        <taxon>Actinomycetota</taxon>
        <taxon>Actinomycetes</taxon>
        <taxon>Pseudonocardiales</taxon>
        <taxon>Pseudonocardiaceae</taxon>
        <taxon>Crossiella</taxon>
    </lineage>
</organism>
<sequence>MATWFITGAARGFGFEIARQALDRGDAVVATARNPAALANTLGPSEKLLVQPLDVTEAGQAEAAVTAAVERFGGIDVLVNNAGRGLLGAVEESTDAEVRAVYETNVFGLLTVTRAVLPVLRRQRSGHVLNIGSVGGFTTGAGWGVYGSTKFAVEGITEGLRAELAPLGIQVTVVEPGVFRTDFLDASSLHTAAATIPDYAGSAGQVRGWATESNHAQPGDPAKAAAAILRVALHPEAPARLPLGADCVARVVGKLANVEQELTRWRSLAMSTGYDSN</sequence>
<gene>
    <name evidence="4" type="ORF">HNR67_007623</name>
</gene>
<evidence type="ECO:0000256" key="2">
    <source>
        <dbReference type="ARBA" id="ARBA00023002"/>
    </source>
</evidence>
<dbReference type="InterPro" id="IPR002347">
    <property type="entry name" value="SDR_fam"/>
</dbReference>
<dbReference type="NCBIfam" id="NF004824">
    <property type="entry name" value="PRK06180.1"/>
    <property type="match status" value="1"/>
</dbReference>
<comment type="similarity">
    <text evidence="1 3">Belongs to the short-chain dehydrogenases/reductases (SDR) family.</text>
</comment>
<dbReference type="RefSeq" id="WP_185008131.1">
    <property type="nucleotide sequence ID" value="NZ_BAAAUI010000008.1"/>
</dbReference>
<dbReference type="GO" id="GO:0016491">
    <property type="term" value="F:oxidoreductase activity"/>
    <property type="evidence" value="ECO:0007669"/>
    <property type="project" value="UniProtKB-KW"/>
</dbReference>
<name>A0A7W7CHT8_9PSEU</name>
<dbReference type="CDD" id="cd05374">
    <property type="entry name" value="17beta-HSD-like_SDR_c"/>
    <property type="match status" value="1"/>
</dbReference>
<dbReference type="InterPro" id="IPR020904">
    <property type="entry name" value="Sc_DH/Rdtase_CS"/>
</dbReference>
<dbReference type="PRINTS" id="PR00080">
    <property type="entry name" value="SDRFAMILY"/>
</dbReference>
<comment type="caution">
    <text evidence="4">The sequence shown here is derived from an EMBL/GenBank/DDBJ whole genome shotgun (WGS) entry which is preliminary data.</text>
</comment>
<keyword evidence="5" id="KW-1185">Reference proteome</keyword>
<dbReference type="PRINTS" id="PR00081">
    <property type="entry name" value="GDHRDH"/>
</dbReference>
<dbReference type="SUPFAM" id="SSF51735">
    <property type="entry name" value="NAD(P)-binding Rossmann-fold domains"/>
    <property type="match status" value="1"/>
</dbReference>
<evidence type="ECO:0000256" key="1">
    <source>
        <dbReference type="ARBA" id="ARBA00006484"/>
    </source>
</evidence>
<proteinExistence type="inferred from homology"/>
<evidence type="ECO:0000256" key="3">
    <source>
        <dbReference type="RuleBase" id="RU000363"/>
    </source>
</evidence>
<accession>A0A7W7CHT8</accession>